<dbReference type="PANTHER" id="PTHR46797">
    <property type="entry name" value="HTH-TYPE TRANSCRIPTIONAL REGULATOR"/>
    <property type="match status" value="1"/>
</dbReference>
<accession>A0A174JQE0</accession>
<reference evidence="2 3" key="1">
    <citation type="journal article" date="2019" name="Nat. Med.">
        <title>A library of human gut bacterial isolates paired with longitudinal multiomics data enables mechanistic microbiome research.</title>
        <authorList>
            <person name="Poyet M."/>
            <person name="Groussin M."/>
            <person name="Gibbons S.M."/>
            <person name="Avila-Pacheco J."/>
            <person name="Jiang X."/>
            <person name="Kearney S.M."/>
            <person name="Perrotta A.R."/>
            <person name="Berdy B."/>
            <person name="Zhao S."/>
            <person name="Lieberman T.D."/>
            <person name="Swanson P.K."/>
            <person name="Smith M."/>
            <person name="Roesemann S."/>
            <person name="Alexander J.E."/>
            <person name="Rich S.A."/>
            <person name="Livny J."/>
            <person name="Vlamakis H."/>
            <person name="Clish C."/>
            <person name="Bullock K."/>
            <person name="Deik A."/>
            <person name="Scott J."/>
            <person name="Pierce K.A."/>
            <person name="Xavier R.J."/>
            <person name="Alm E.J."/>
        </authorList>
    </citation>
    <scope>NUCLEOTIDE SEQUENCE [LARGE SCALE GENOMIC DNA]</scope>
    <source>
        <strain evidence="2 3">BIOML-A2</strain>
    </source>
</reference>
<dbReference type="Pfam" id="PF01381">
    <property type="entry name" value="HTH_3"/>
    <property type="match status" value="1"/>
</dbReference>
<proteinExistence type="predicted"/>
<gene>
    <name evidence="2" type="ORF">GKE97_00710</name>
</gene>
<dbReference type="GO" id="GO:0003677">
    <property type="term" value="F:DNA binding"/>
    <property type="evidence" value="ECO:0007669"/>
    <property type="project" value="UniProtKB-KW"/>
</dbReference>
<sequence length="91" mass="10216">MLNFVEIGRIIVVLRERKGLTQEKLALEAEMSVTYLRRIEHGRANPTLRALDRVAAILGMELSTLLQLSEGGQKSREESRALCDGEEARHA</sequence>
<evidence type="ECO:0000256" key="1">
    <source>
        <dbReference type="ARBA" id="ARBA00023125"/>
    </source>
</evidence>
<dbReference type="InterPro" id="IPR010982">
    <property type="entry name" value="Lambda_DNA-bd_dom_sf"/>
</dbReference>
<dbReference type="AlphaFoldDB" id="A0A174JQE0"/>
<name>A0A174JQE0_FLAPL</name>
<dbReference type="SUPFAM" id="SSF47413">
    <property type="entry name" value="lambda repressor-like DNA-binding domains"/>
    <property type="match status" value="1"/>
</dbReference>
<organism evidence="2 3">
    <name type="scientific">Flavonifractor plautii</name>
    <name type="common">Fusobacterium plautii</name>
    <dbReference type="NCBI Taxonomy" id="292800"/>
    <lineage>
        <taxon>Bacteria</taxon>
        <taxon>Bacillati</taxon>
        <taxon>Bacillota</taxon>
        <taxon>Clostridia</taxon>
        <taxon>Eubacteriales</taxon>
        <taxon>Oscillospiraceae</taxon>
        <taxon>Flavonifractor</taxon>
    </lineage>
</organism>
<dbReference type="GO" id="GO:0003700">
    <property type="term" value="F:DNA-binding transcription factor activity"/>
    <property type="evidence" value="ECO:0007669"/>
    <property type="project" value="TreeGrafter"/>
</dbReference>
<dbReference type="InterPro" id="IPR050807">
    <property type="entry name" value="TransReg_Diox_bact_type"/>
</dbReference>
<evidence type="ECO:0000313" key="3">
    <source>
        <dbReference type="Proteomes" id="UP000434475"/>
    </source>
</evidence>
<comment type="caution">
    <text evidence="2">The sequence shown here is derived from an EMBL/GenBank/DDBJ whole genome shotgun (WGS) entry which is preliminary data.</text>
</comment>
<protein>
    <submittedName>
        <fullName evidence="2">Helix-turn-helix domain-containing protein</fullName>
    </submittedName>
</protein>
<dbReference type="GO" id="GO:0005829">
    <property type="term" value="C:cytosol"/>
    <property type="evidence" value="ECO:0007669"/>
    <property type="project" value="TreeGrafter"/>
</dbReference>
<evidence type="ECO:0000313" key="2">
    <source>
        <dbReference type="EMBL" id="MSB18035.1"/>
    </source>
</evidence>
<dbReference type="InterPro" id="IPR001387">
    <property type="entry name" value="Cro/C1-type_HTH"/>
</dbReference>
<dbReference type="RefSeq" id="WP_009256954.1">
    <property type="nucleotide sequence ID" value="NZ_JACLYV010000002.1"/>
</dbReference>
<keyword evidence="1" id="KW-0238">DNA-binding</keyword>
<dbReference type="EMBL" id="WKPR01000001">
    <property type="protein sequence ID" value="MSB18035.1"/>
    <property type="molecule type" value="Genomic_DNA"/>
</dbReference>
<dbReference type="Gene3D" id="1.10.260.40">
    <property type="entry name" value="lambda repressor-like DNA-binding domains"/>
    <property type="match status" value="1"/>
</dbReference>
<dbReference type="PANTHER" id="PTHR46797:SF1">
    <property type="entry name" value="METHYLPHOSPHONATE SYNTHASE"/>
    <property type="match status" value="1"/>
</dbReference>
<dbReference type="SMART" id="SM00530">
    <property type="entry name" value="HTH_XRE"/>
    <property type="match status" value="1"/>
</dbReference>
<dbReference type="PROSITE" id="PS50943">
    <property type="entry name" value="HTH_CROC1"/>
    <property type="match status" value="1"/>
</dbReference>
<dbReference type="CDD" id="cd00093">
    <property type="entry name" value="HTH_XRE"/>
    <property type="match status" value="1"/>
</dbReference>
<dbReference type="Proteomes" id="UP000434475">
    <property type="component" value="Unassembled WGS sequence"/>
</dbReference>